<feature type="non-terminal residue" evidence="2">
    <location>
        <position position="113"/>
    </location>
</feature>
<keyword evidence="3" id="KW-1185">Reference proteome</keyword>
<feature type="region of interest" description="Disordered" evidence="1">
    <location>
        <begin position="1"/>
        <end position="53"/>
    </location>
</feature>
<feature type="non-terminal residue" evidence="2">
    <location>
        <position position="1"/>
    </location>
</feature>
<feature type="compositionally biased region" description="Polar residues" evidence="1">
    <location>
        <begin position="1"/>
        <end position="27"/>
    </location>
</feature>
<feature type="region of interest" description="Disordered" evidence="1">
    <location>
        <begin position="65"/>
        <end position="113"/>
    </location>
</feature>
<feature type="compositionally biased region" description="Polar residues" evidence="1">
    <location>
        <begin position="83"/>
        <end position="96"/>
    </location>
</feature>
<organism evidence="2 3">
    <name type="scientific">Pristionchus fissidentatus</name>
    <dbReference type="NCBI Taxonomy" id="1538716"/>
    <lineage>
        <taxon>Eukaryota</taxon>
        <taxon>Metazoa</taxon>
        <taxon>Ecdysozoa</taxon>
        <taxon>Nematoda</taxon>
        <taxon>Chromadorea</taxon>
        <taxon>Rhabditida</taxon>
        <taxon>Rhabditina</taxon>
        <taxon>Diplogasteromorpha</taxon>
        <taxon>Diplogasteroidea</taxon>
        <taxon>Neodiplogasteridae</taxon>
        <taxon>Pristionchus</taxon>
    </lineage>
</organism>
<name>A0AAV5W7A7_9BILA</name>
<evidence type="ECO:0000256" key="1">
    <source>
        <dbReference type="SAM" id="MobiDB-lite"/>
    </source>
</evidence>
<gene>
    <name evidence="2" type="ORF">PFISCL1PPCAC_19009</name>
</gene>
<proteinExistence type="predicted"/>
<protein>
    <submittedName>
        <fullName evidence="2">Uncharacterized protein</fullName>
    </submittedName>
</protein>
<sequence length="113" mass="12026">VTTTMISPNGSTSQEISTTLDSHNSTDLSEEATVGATATTTHERRPTTPLERYSSILDSYKTLQMDSSTSRVDPSTLADDGPSSVTDFSEQPSFPTTAVDDDTSEGQKETESG</sequence>
<accession>A0AAV5W7A7</accession>
<evidence type="ECO:0000313" key="3">
    <source>
        <dbReference type="Proteomes" id="UP001432322"/>
    </source>
</evidence>
<comment type="caution">
    <text evidence="2">The sequence shown here is derived from an EMBL/GenBank/DDBJ whole genome shotgun (WGS) entry which is preliminary data.</text>
</comment>
<evidence type="ECO:0000313" key="2">
    <source>
        <dbReference type="EMBL" id="GMT27712.1"/>
    </source>
</evidence>
<reference evidence="2" key="1">
    <citation type="submission" date="2023-10" db="EMBL/GenBank/DDBJ databases">
        <title>Genome assembly of Pristionchus species.</title>
        <authorList>
            <person name="Yoshida K."/>
            <person name="Sommer R.J."/>
        </authorList>
    </citation>
    <scope>NUCLEOTIDE SEQUENCE</scope>
    <source>
        <strain evidence="2">RS5133</strain>
    </source>
</reference>
<dbReference type="Proteomes" id="UP001432322">
    <property type="component" value="Unassembled WGS sequence"/>
</dbReference>
<dbReference type="EMBL" id="BTSY01000005">
    <property type="protein sequence ID" value="GMT27712.1"/>
    <property type="molecule type" value="Genomic_DNA"/>
</dbReference>
<dbReference type="AlphaFoldDB" id="A0AAV5W7A7"/>